<organism evidence="2 3">
    <name type="scientific">Crystallibacter crystallopoietes</name>
    <dbReference type="NCBI Taxonomy" id="37928"/>
    <lineage>
        <taxon>Bacteria</taxon>
        <taxon>Bacillati</taxon>
        <taxon>Actinomycetota</taxon>
        <taxon>Actinomycetes</taxon>
        <taxon>Micrococcales</taxon>
        <taxon>Micrococcaceae</taxon>
        <taxon>Crystallibacter</taxon>
    </lineage>
</organism>
<gene>
    <name evidence="2" type="ORF">SAMN04489742_1353</name>
</gene>
<feature type="transmembrane region" description="Helical" evidence="1">
    <location>
        <begin position="52"/>
        <end position="79"/>
    </location>
</feature>
<sequence>MKPVPVGVILVIGGTVIGALVGAIYGFVPTTLFAFANSPTIGRAGGVDMGQFALILGAVAGAFMGITASVASITALLITGRWLQGRRWIRAAVAGAGAVLGAAFAFIVVMTVLGGGAPAWADLPSAAPVFLSTAILATVAVRLVDQISGAKPDTPEPHP</sequence>
<feature type="transmembrane region" description="Helical" evidence="1">
    <location>
        <begin position="7"/>
        <end position="28"/>
    </location>
</feature>
<keyword evidence="1" id="KW-0812">Transmembrane</keyword>
<proteinExistence type="predicted"/>
<dbReference type="OrthoDB" id="9954189at2"/>
<evidence type="ECO:0000313" key="2">
    <source>
        <dbReference type="EMBL" id="SDQ49865.1"/>
    </source>
</evidence>
<keyword evidence="1" id="KW-1133">Transmembrane helix</keyword>
<dbReference type="AlphaFoldDB" id="A0A1H1BD41"/>
<dbReference type="EMBL" id="FNKH01000002">
    <property type="protein sequence ID" value="SDQ49865.1"/>
    <property type="molecule type" value="Genomic_DNA"/>
</dbReference>
<name>A0A1H1BD41_9MICC</name>
<protein>
    <submittedName>
        <fullName evidence="2">Uncharacterized protein</fullName>
    </submittedName>
</protein>
<dbReference type="STRING" id="37928.SAMN04489742_1353"/>
<keyword evidence="1" id="KW-0472">Membrane</keyword>
<accession>A0A1H1BD41</accession>
<reference evidence="2 3" key="1">
    <citation type="submission" date="2016-10" db="EMBL/GenBank/DDBJ databases">
        <authorList>
            <person name="de Groot N.N."/>
        </authorList>
    </citation>
    <scope>NUCLEOTIDE SEQUENCE [LARGE SCALE GENOMIC DNA]</scope>
    <source>
        <strain evidence="2 3">DSM 20117</strain>
    </source>
</reference>
<keyword evidence="3" id="KW-1185">Reference proteome</keyword>
<dbReference type="RefSeq" id="WP_139186751.1">
    <property type="nucleotide sequence ID" value="NZ_CP018863.1"/>
</dbReference>
<feature type="transmembrane region" description="Helical" evidence="1">
    <location>
        <begin position="125"/>
        <end position="144"/>
    </location>
</feature>
<evidence type="ECO:0000313" key="3">
    <source>
        <dbReference type="Proteomes" id="UP000181917"/>
    </source>
</evidence>
<dbReference type="Proteomes" id="UP000181917">
    <property type="component" value="Unassembled WGS sequence"/>
</dbReference>
<evidence type="ECO:0000256" key="1">
    <source>
        <dbReference type="SAM" id="Phobius"/>
    </source>
</evidence>
<feature type="transmembrane region" description="Helical" evidence="1">
    <location>
        <begin position="91"/>
        <end position="113"/>
    </location>
</feature>